<organism evidence="2 3">
    <name type="scientific">Prunus armeniaca</name>
    <name type="common">Apricot</name>
    <name type="synonym">Armeniaca vulgaris</name>
    <dbReference type="NCBI Taxonomy" id="36596"/>
    <lineage>
        <taxon>Eukaryota</taxon>
        <taxon>Viridiplantae</taxon>
        <taxon>Streptophyta</taxon>
        <taxon>Embryophyta</taxon>
        <taxon>Tracheophyta</taxon>
        <taxon>Spermatophyta</taxon>
        <taxon>Magnoliopsida</taxon>
        <taxon>eudicotyledons</taxon>
        <taxon>Gunneridae</taxon>
        <taxon>Pentapetalae</taxon>
        <taxon>rosids</taxon>
        <taxon>fabids</taxon>
        <taxon>Rosales</taxon>
        <taxon>Rosaceae</taxon>
        <taxon>Amygdaloideae</taxon>
        <taxon>Amygdaleae</taxon>
        <taxon>Prunus</taxon>
    </lineage>
</organism>
<reference evidence="3" key="1">
    <citation type="journal article" date="2020" name="Genome Biol.">
        <title>Gamete binning: chromosome-level and haplotype-resolved genome assembly enabled by high-throughput single-cell sequencing of gamete genomes.</title>
        <authorList>
            <person name="Campoy J.A."/>
            <person name="Sun H."/>
            <person name="Goel M."/>
            <person name="Jiao W.-B."/>
            <person name="Folz-Donahue K."/>
            <person name="Wang N."/>
            <person name="Rubio M."/>
            <person name="Liu C."/>
            <person name="Kukat C."/>
            <person name="Ruiz D."/>
            <person name="Huettel B."/>
            <person name="Schneeberger K."/>
        </authorList>
    </citation>
    <scope>NUCLEOTIDE SEQUENCE [LARGE SCALE GENOMIC DNA]</scope>
    <source>
        <strain evidence="3">cv. Rojo Pasion</strain>
    </source>
</reference>
<feature type="region of interest" description="Disordered" evidence="1">
    <location>
        <begin position="1"/>
        <end position="24"/>
    </location>
</feature>
<evidence type="ECO:0000313" key="3">
    <source>
        <dbReference type="Proteomes" id="UP000507245"/>
    </source>
</evidence>
<gene>
    <name evidence="2" type="ORF">ORAREDHAP_LOCUS29047</name>
</gene>
<keyword evidence="3" id="KW-1185">Reference proteome</keyword>
<evidence type="ECO:0000313" key="2">
    <source>
        <dbReference type="EMBL" id="CAB4308862.1"/>
    </source>
</evidence>
<protein>
    <submittedName>
        <fullName evidence="2">Uncharacterized protein</fullName>
    </submittedName>
</protein>
<proteinExistence type="predicted"/>
<sequence>MLPCRTHDKAHNSHNPKSTLAESDPALLAQRQCYTVAPETHSYEANKLEQLQNLATPKQFIQRLPKQKLMGATHDPRTNSHITNSKSRQLTTAERWEP</sequence>
<feature type="region of interest" description="Disordered" evidence="1">
    <location>
        <begin position="71"/>
        <end position="98"/>
    </location>
</feature>
<feature type="compositionally biased region" description="Basic and acidic residues" evidence="1">
    <location>
        <begin position="1"/>
        <end position="11"/>
    </location>
</feature>
<dbReference type="AlphaFoldDB" id="A0A6J5XA30"/>
<dbReference type="EMBL" id="CAEKKB010000004">
    <property type="protein sequence ID" value="CAB4308862.1"/>
    <property type="molecule type" value="Genomic_DNA"/>
</dbReference>
<dbReference type="Proteomes" id="UP000507245">
    <property type="component" value="Unassembled WGS sequence"/>
</dbReference>
<accession>A0A6J5XA30</accession>
<name>A0A6J5XA30_PRUAR</name>
<feature type="compositionally biased region" description="Polar residues" evidence="1">
    <location>
        <begin position="79"/>
        <end position="92"/>
    </location>
</feature>
<evidence type="ECO:0000256" key="1">
    <source>
        <dbReference type="SAM" id="MobiDB-lite"/>
    </source>
</evidence>